<evidence type="ECO:0000313" key="7">
    <source>
        <dbReference type="Proteomes" id="UP000051845"/>
    </source>
</evidence>
<proteinExistence type="predicted"/>
<dbReference type="AlphaFoldDB" id="A0A0R2BB44"/>
<dbReference type="RefSeq" id="WP_056996493.1">
    <property type="nucleotide sequence ID" value="NZ_AYYR01000029.1"/>
</dbReference>
<comment type="catalytic activity">
    <reaction evidence="1">
        <text>Hydrolyzes the link between N-acetylmuramoyl residues and L-amino acid residues in certain cell-wall glycopeptides.</text>
        <dbReference type="EC" id="3.5.1.28"/>
    </reaction>
</comment>
<dbReference type="PANTHER" id="PTHR30417:SF1">
    <property type="entry name" value="N-ACETYLMURAMOYL-L-ALANINE AMIDASE AMID"/>
    <property type="match status" value="1"/>
</dbReference>
<evidence type="ECO:0000256" key="2">
    <source>
        <dbReference type="ARBA" id="ARBA00011901"/>
    </source>
</evidence>
<evidence type="ECO:0000256" key="4">
    <source>
        <dbReference type="ARBA" id="ARBA00023316"/>
    </source>
</evidence>
<evidence type="ECO:0000256" key="3">
    <source>
        <dbReference type="ARBA" id="ARBA00022801"/>
    </source>
</evidence>
<dbReference type="GO" id="GO:0008745">
    <property type="term" value="F:N-acetylmuramoyl-L-alanine amidase activity"/>
    <property type="evidence" value="ECO:0007669"/>
    <property type="project" value="UniProtKB-EC"/>
</dbReference>
<dbReference type="PATRIC" id="fig|1423733.4.peg.1723"/>
<evidence type="ECO:0000259" key="5">
    <source>
        <dbReference type="SMART" id="SM00644"/>
    </source>
</evidence>
<evidence type="ECO:0000256" key="1">
    <source>
        <dbReference type="ARBA" id="ARBA00001561"/>
    </source>
</evidence>
<keyword evidence="3" id="KW-0378">Hydrolase</keyword>
<gene>
    <name evidence="6" type="ORF">FC82_GL001635</name>
</gene>
<sequence>MKTNQIPAKRSNYTRADRPEQVPVTHIVIHSTELSYPETVQRFQEAHDVSAHYVLRQSDGLVTQMVAPHNVAWHAGNWELNCRAVGIEQEAYVGEPESFTKTMLRSLTTLVSQLSTQFNVPLDRDHLLGHDNLCAMTASGQLAMHQDPGRYFDWRQLLTDLGASVEGRGVPVVGEPVVVCVMVADLYQSPEQGAKLLTDETLPGWTHQVSYGQRFVCADKKGDWVAIWYSGKLAWCHNPEYDVLQACEGDVFTLGAPTAIYGTTAPDADSIARLNTAEQYVAGPTLHQLVSVDDNGQLRATLNTKAYYQFFYNHRIAFVPIDTVHFEKKV</sequence>
<dbReference type="EMBL" id="AYYR01000029">
    <property type="protein sequence ID" value="KRM76401.1"/>
    <property type="molecule type" value="Genomic_DNA"/>
</dbReference>
<organism evidence="6 7">
    <name type="scientific">Secundilactobacillus collinoides DSM 20515 = JCM 1123</name>
    <dbReference type="NCBI Taxonomy" id="1423733"/>
    <lineage>
        <taxon>Bacteria</taxon>
        <taxon>Bacillati</taxon>
        <taxon>Bacillota</taxon>
        <taxon>Bacilli</taxon>
        <taxon>Lactobacillales</taxon>
        <taxon>Lactobacillaceae</taxon>
        <taxon>Secundilactobacillus</taxon>
    </lineage>
</organism>
<dbReference type="GO" id="GO:0009254">
    <property type="term" value="P:peptidoglycan turnover"/>
    <property type="evidence" value="ECO:0007669"/>
    <property type="project" value="TreeGrafter"/>
</dbReference>
<dbReference type="PANTHER" id="PTHR30417">
    <property type="entry name" value="N-ACETYLMURAMOYL-L-ALANINE AMIDASE AMID"/>
    <property type="match status" value="1"/>
</dbReference>
<dbReference type="Proteomes" id="UP000051845">
    <property type="component" value="Unassembled WGS sequence"/>
</dbReference>
<dbReference type="GO" id="GO:0009253">
    <property type="term" value="P:peptidoglycan catabolic process"/>
    <property type="evidence" value="ECO:0007669"/>
    <property type="project" value="InterPro"/>
</dbReference>
<dbReference type="InterPro" id="IPR051206">
    <property type="entry name" value="NAMLAA_amidase_2"/>
</dbReference>
<dbReference type="FunFam" id="3.40.80.10:FF:000006">
    <property type="entry name" value="N-acetylmuramoyl-L-alanine amidase"/>
    <property type="match status" value="1"/>
</dbReference>
<dbReference type="InterPro" id="IPR002502">
    <property type="entry name" value="Amidase_domain"/>
</dbReference>
<dbReference type="InterPro" id="IPR036505">
    <property type="entry name" value="Amidase/PGRP_sf"/>
</dbReference>
<keyword evidence="4" id="KW-0961">Cell wall biogenesis/degradation</keyword>
<dbReference type="SMART" id="SM00644">
    <property type="entry name" value="Ami_2"/>
    <property type="match status" value="1"/>
</dbReference>
<dbReference type="GO" id="GO:0071555">
    <property type="term" value="P:cell wall organization"/>
    <property type="evidence" value="ECO:0007669"/>
    <property type="project" value="UniProtKB-KW"/>
</dbReference>
<dbReference type="SUPFAM" id="SSF55846">
    <property type="entry name" value="N-acetylmuramoyl-L-alanine amidase-like"/>
    <property type="match status" value="1"/>
</dbReference>
<evidence type="ECO:0000313" key="6">
    <source>
        <dbReference type="EMBL" id="KRM76401.1"/>
    </source>
</evidence>
<dbReference type="CDD" id="cd06583">
    <property type="entry name" value="PGRP"/>
    <property type="match status" value="1"/>
</dbReference>
<reference evidence="6 7" key="1">
    <citation type="journal article" date="2015" name="Genome Announc.">
        <title>Expanding the biotechnology potential of lactobacilli through comparative genomics of 213 strains and associated genera.</title>
        <authorList>
            <person name="Sun Z."/>
            <person name="Harris H.M."/>
            <person name="McCann A."/>
            <person name="Guo C."/>
            <person name="Argimon S."/>
            <person name="Zhang W."/>
            <person name="Yang X."/>
            <person name="Jeffery I.B."/>
            <person name="Cooney J.C."/>
            <person name="Kagawa T.F."/>
            <person name="Liu W."/>
            <person name="Song Y."/>
            <person name="Salvetti E."/>
            <person name="Wrobel A."/>
            <person name="Rasinkangas P."/>
            <person name="Parkhill J."/>
            <person name="Rea M.C."/>
            <person name="O'Sullivan O."/>
            <person name="Ritari J."/>
            <person name="Douillard F.P."/>
            <person name="Paul Ross R."/>
            <person name="Yang R."/>
            <person name="Briner A.E."/>
            <person name="Felis G.E."/>
            <person name="de Vos W.M."/>
            <person name="Barrangou R."/>
            <person name="Klaenhammer T.R."/>
            <person name="Caufield P.W."/>
            <person name="Cui Y."/>
            <person name="Zhang H."/>
            <person name="O'Toole P.W."/>
        </authorList>
    </citation>
    <scope>NUCLEOTIDE SEQUENCE [LARGE SCALE GENOMIC DNA]</scope>
    <source>
        <strain evidence="6 7">DSM 20515</strain>
    </source>
</reference>
<protein>
    <recommendedName>
        <fullName evidence="2">N-acetylmuramoyl-L-alanine amidase</fullName>
        <ecNumber evidence="2">3.5.1.28</ecNumber>
    </recommendedName>
</protein>
<comment type="caution">
    <text evidence="6">The sequence shown here is derived from an EMBL/GenBank/DDBJ whole genome shotgun (WGS) entry which is preliminary data.</text>
</comment>
<dbReference type="Gene3D" id="3.40.80.10">
    <property type="entry name" value="Peptidoglycan recognition protein-like"/>
    <property type="match status" value="1"/>
</dbReference>
<name>A0A0R2BB44_SECCO</name>
<dbReference type="EC" id="3.5.1.28" evidence="2"/>
<feature type="domain" description="N-acetylmuramoyl-L-alanine amidase" evidence="5">
    <location>
        <begin position="13"/>
        <end position="149"/>
    </location>
</feature>
<accession>A0A0R2BB44</accession>
<dbReference type="Pfam" id="PF01510">
    <property type="entry name" value="Amidase_2"/>
    <property type="match status" value="1"/>
</dbReference>